<reference evidence="2 3" key="1">
    <citation type="submission" date="2024-04" db="EMBL/GenBank/DDBJ databases">
        <title>Tritrichomonas musculus Genome.</title>
        <authorList>
            <person name="Alves-Ferreira E."/>
            <person name="Grigg M."/>
            <person name="Lorenzi H."/>
            <person name="Galac M."/>
        </authorList>
    </citation>
    <scope>NUCLEOTIDE SEQUENCE [LARGE SCALE GENOMIC DNA]</scope>
    <source>
        <strain evidence="2 3">EAF2021</strain>
    </source>
</reference>
<evidence type="ECO:0000313" key="1">
    <source>
        <dbReference type="EMBL" id="KAK8833928.1"/>
    </source>
</evidence>
<dbReference type="EMBL" id="JAPFFF010000025">
    <property type="protein sequence ID" value="KAK8849899.1"/>
    <property type="molecule type" value="Genomic_DNA"/>
</dbReference>
<proteinExistence type="predicted"/>
<evidence type="ECO:0000313" key="3">
    <source>
        <dbReference type="Proteomes" id="UP001470230"/>
    </source>
</evidence>
<dbReference type="PANTHER" id="PTHR45661:SF3">
    <property type="entry name" value="IG-LIKE DOMAIN-CONTAINING PROTEIN"/>
    <property type="match status" value="1"/>
</dbReference>
<sequence>MSLKKVLHGEIVYLLNKEKYTSCIFGYKFPRGDIFIPRSIRYENNDYLVTSILPGAFKQASDIKSIQFAKNSELQKIGKEAFSNSSVMMLSIPSCVREFEHGWCSWASLLKYVQVFKNGDENIKNYGNEFVLGKSNLENNFYDVLLFARRNVNKIKIPNFIKTISSHAFSYSVIEKVLIPASITVIGEFAFSSCECLTNVEIEENSELQIIEKEAFCGSLIESISIPSSVVHLKDGWCAYTPILKKVEIIKNKEENIINFEDKFILGKTNLNSDVYDVLHFSRRDITTTTIPPFVRIISPYAFSESLIENIQISHHITHIREYAFSYCQQIQKVEVEDNSELQVIENYAFLDCSIESISIPSSVFELKDAWCDGTPTLTEFKVVKNGVDNIINYEDKFILGKSNLMNDFYDVLYFACRDIKTTTIPASVRKISPYSFFESSIEKVVISPHITHIGKCAFSGCQHLQKIGIPNDSELQEIGVRSFSFSSIEYFSIPSSVTKICENAFHFCKHLKIFEIPNNSELQTIEKEAFYESSIENFYVPPHITNINETAFIGCNDLQIIEISDKSVLQSIDLKIFINIKHVIIMVPSK</sequence>
<organism evidence="2 3">
    <name type="scientific">Tritrichomonas musculus</name>
    <dbReference type="NCBI Taxonomy" id="1915356"/>
    <lineage>
        <taxon>Eukaryota</taxon>
        <taxon>Metamonada</taxon>
        <taxon>Parabasalia</taxon>
        <taxon>Tritrichomonadida</taxon>
        <taxon>Tritrichomonadidae</taxon>
        <taxon>Tritrichomonas</taxon>
    </lineage>
</organism>
<gene>
    <name evidence="2" type="ORF">M9Y10_018488</name>
    <name evidence="1" type="ORF">M9Y10_037824</name>
</gene>
<name>A0ABR2HMS5_9EUKA</name>
<accession>A0ABR2HMS5</accession>
<dbReference type="PANTHER" id="PTHR45661">
    <property type="entry name" value="SURFACE ANTIGEN"/>
    <property type="match status" value="1"/>
</dbReference>
<evidence type="ECO:0008006" key="4">
    <source>
        <dbReference type="Google" id="ProtNLM"/>
    </source>
</evidence>
<dbReference type="EMBL" id="JAPFFF010000584">
    <property type="protein sequence ID" value="KAK8833928.1"/>
    <property type="molecule type" value="Genomic_DNA"/>
</dbReference>
<protein>
    <recommendedName>
        <fullName evidence="4">Surface antigen BspA-like protein</fullName>
    </recommendedName>
</protein>
<keyword evidence="3" id="KW-1185">Reference proteome</keyword>
<evidence type="ECO:0000313" key="2">
    <source>
        <dbReference type="EMBL" id="KAK8849899.1"/>
    </source>
</evidence>
<dbReference type="InterPro" id="IPR053139">
    <property type="entry name" value="Surface_bspA-like"/>
</dbReference>
<comment type="caution">
    <text evidence="2">The sequence shown here is derived from an EMBL/GenBank/DDBJ whole genome shotgun (WGS) entry which is preliminary data.</text>
</comment>
<dbReference type="InterPro" id="IPR026906">
    <property type="entry name" value="LRR_5"/>
</dbReference>
<dbReference type="InterPro" id="IPR032675">
    <property type="entry name" value="LRR_dom_sf"/>
</dbReference>
<dbReference type="SUPFAM" id="SSF52058">
    <property type="entry name" value="L domain-like"/>
    <property type="match status" value="3"/>
</dbReference>
<dbReference type="Gene3D" id="3.80.10.10">
    <property type="entry name" value="Ribonuclease Inhibitor"/>
    <property type="match status" value="3"/>
</dbReference>
<dbReference type="Proteomes" id="UP001470230">
    <property type="component" value="Unassembled WGS sequence"/>
</dbReference>
<dbReference type="Pfam" id="PF13306">
    <property type="entry name" value="LRR_5"/>
    <property type="match status" value="4"/>
</dbReference>